<dbReference type="AlphaFoldDB" id="A0AAV6HD52"/>
<evidence type="ECO:0000256" key="1">
    <source>
        <dbReference type="SAM" id="MobiDB-lite"/>
    </source>
</evidence>
<proteinExistence type="predicted"/>
<dbReference type="EMBL" id="JADWDJ010000002">
    <property type="protein sequence ID" value="KAG5285118.1"/>
    <property type="molecule type" value="Genomic_DNA"/>
</dbReference>
<comment type="caution">
    <text evidence="2">The sequence shown here is derived from an EMBL/GenBank/DDBJ whole genome shotgun (WGS) entry which is preliminary data.</text>
</comment>
<feature type="compositionally biased region" description="Basic and acidic residues" evidence="1">
    <location>
        <begin position="39"/>
        <end position="53"/>
    </location>
</feature>
<sequence>MGVRQSSNQIKADCRSPMLPCGCMLRATPLSGGCGGSRGDAELRRSSSRERRVSRMIARARSGSRERIDDRGRKSEERGRRADSTGPRSYIARPSPSPTGSRTPRFDPTAFIQERQRRQREAELKNQRKVRRDMLASPSLVERGRSRSRELGVQLVRTGSGGRGRSLSVESRRSQRSSGSSITELDELAKPLASRGRKVIYNGPSSTRGRHLTKKPMCSTPTRRMRMNDRETSIDTGADLSEIDARLQALQDYMRELDTGH</sequence>
<protein>
    <submittedName>
        <fullName evidence="2">Uncharacterized protein</fullName>
    </submittedName>
</protein>
<keyword evidence="3" id="KW-1185">Reference proteome</keyword>
<dbReference type="Proteomes" id="UP000823561">
    <property type="component" value="Chromosome 2"/>
</dbReference>
<evidence type="ECO:0000313" key="3">
    <source>
        <dbReference type="Proteomes" id="UP000823561"/>
    </source>
</evidence>
<gene>
    <name evidence="2" type="ORF">AALO_G00034270</name>
</gene>
<reference evidence="2" key="1">
    <citation type="submission" date="2020-10" db="EMBL/GenBank/DDBJ databases">
        <title>Chromosome-scale genome assembly of the Allis shad, Alosa alosa.</title>
        <authorList>
            <person name="Margot Z."/>
            <person name="Christophe K."/>
            <person name="Cabau C."/>
            <person name="Louis A."/>
            <person name="Berthelot C."/>
            <person name="Parey E."/>
            <person name="Roest Crollius H."/>
            <person name="Montfort J."/>
            <person name="Robinson-Rechavi M."/>
            <person name="Bucao C."/>
            <person name="Bouchez O."/>
            <person name="Gislard M."/>
            <person name="Lluch J."/>
            <person name="Milhes M."/>
            <person name="Lampietro C."/>
            <person name="Lopez Roques C."/>
            <person name="Donnadieu C."/>
            <person name="Braasch I."/>
            <person name="Desvignes T."/>
            <person name="Postlethwait J."/>
            <person name="Bobe J."/>
            <person name="Guiguen Y."/>
        </authorList>
    </citation>
    <scope>NUCLEOTIDE SEQUENCE</scope>
    <source>
        <strain evidence="2">M-15738</strain>
        <tissue evidence="2">Blood</tissue>
    </source>
</reference>
<organism evidence="2 3">
    <name type="scientific">Alosa alosa</name>
    <name type="common">allis shad</name>
    <dbReference type="NCBI Taxonomy" id="278164"/>
    <lineage>
        <taxon>Eukaryota</taxon>
        <taxon>Metazoa</taxon>
        <taxon>Chordata</taxon>
        <taxon>Craniata</taxon>
        <taxon>Vertebrata</taxon>
        <taxon>Euteleostomi</taxon>
        <taxon>Actinopterygii</taxon>
        <taxon>Neopterygii</taxon>
        <taxon>Teleostei</taxon>
        <taxon>Clupei</taxon>
        <taxon>Clupeiformes</taxon>
        <taxon>Clupeoidei</taxon>
        <taxon>Clupeidae</taxon>
        <taxon>Alosa</taxon>
    </lineage>
</organism>
<evidence type="ECO:0000313" key="2">
    <source>
        <dbReference type="EMBL" id="KAG5285118.1"/>
    </source>
</evidence>
<feature type="region of interest" description="Disordered" evidence="1">
    <location>
        <begin position="30"/>
        <end position="189"/>
    </location>
</feature>
<name>A0AAV6HD52_9TELE</name>
<accession>A0AAV6HD52</accession>
<feature type="compositionally biased region" description="Basic and acidic residues" evidence="1">
    <location>
        <begin position="63"/>
        <end position="83"/>
    </location>
</feature>
<feature type="compositionally biased region" description="Basic and acidic residues" evidence="1">
    <location>
        <begin position="114"/>
        <end position="126"/>
    </location>
</feature>
<feature type="region of interest" description="Disordered" evidence="1">
    <location>
        <begin position="199"/>
        <end position="218"/>
    </location>
</feature>